<dbReference type="Pfam" id="PF03466">
    <property type="entry name" value="LysR_substrate"/>
    <property type="match status" value="1"/>
</dbReference>
<gene>
    <name evidence="6" type="ORF">JAO74_03565</name>
</gene>
<dbReference type="CDD" id="cd08422">
    <property type="entry name" value="PBP2_CrgA_like"/>
    <property type="match status" value="1"/>
</dbReference>
<evidence type="ECO:0000259" key="5">
    <source>
        <dbReference type="PROSITE" id="PS50931"/>
    </source>
</evidence>
<keyword evidence="3" id="KW-0238">DNA-binding</keyword>
<feature type="domain" description="HTH lysR-type" evidence="5">
    <location>
        <begin position="8"/>
        <end position="59"/>
    </location>
</feature>
<dbReference type="InterPro" id="IPR000847">
    <property type="entry name" value="LysR_HTH_N"/>
</dbReference>
<keyword evidence="7" id="KW-1185">Reference proteome</keyword>
<evidence type="ECO:0000313" key="7">
    <source>
        <dbReference type="Proteomes" id="UP000640426"/>
    </source>
</evidence>
<name>A0ABS0XLF1_9SPHN</name>
<keyword evidence="2" id="KW-0805">Transcription regulation</keyword>
<dbReference type="PROSITE" id="PS50931">
    <property type="entry name" value="HTH_LYSR"/>
    <property type="match status" value="1"/>
</dbReference>
<dbReference type="RefSeq" id="WP_199035249.1">
    <property type="nucleotide sequence ID" value="NZ_JAELXS010000002.1"/>
</dbReference>
<reference evidence="7" key="1">
    <citation type="submission" date="2020-12" db="EMBL/GenBank/DDBJ databases">
        <title>Hymenobacter sp.</title>
        <authorList>
            <person name="Kim M.K."/>
        </authorList>
    </citation>
    <scope>NUCLEOTIDE SEQUENCE [LARGE SCALE GENOMIC DNA]</scope>
    <source>
        <strain evidence="7">BT553</strain>
    </source>
</reference>
<dbReference type="PANTHER" id="PTHR30537:SF5">
    <property type="entry name" value="HTH-TYPE TRANSCRIPTIONAL ACTIVATOR TTDR-RELATED"/>
    <property type="match status" value="1"/>
</dbReference>
<evidence type="ECO:0000256" key="2">
    <source>
        <dbReference type="ARBA" id="ARBA00023015"/>
    </source>
</evidence>
<dbReference type="InterPro" id="IPR058163">
    <property type="entry name" value="LysR-type_TF_proteobact-type"/>
</dbReference>
<accession>A0ABS0XLF1</accession>
<evidence type="ECO:0000256" key="4">
    <source>
        <dbReference type="ARBA" id="ARBA00023163"/>
    </source>
</evidence>
<dbReference type="InterPro" id="IPR036390">
    <property type="entry name" value="WH_DNA-bd_sf"/>
</dbReference>
<dbReference type="Proteomes" id="UP000640426">
    <property type="component" value="Unassembled WGS sequence"/>
</dbReference>
<sequence length="309" mass="33500">MIDSDYHVIFAKVGDLGSISGAARALKISKTNVSRAVTRLEQKYGVRLVERTTKCVSLTEIGTVFHRRCVRLATDLAGIDDEIASYRDEPSGTLRLGLPSHVSTYLAPYLPQFLTEFPAINLRMKVGDRLLPGADGFDVVLYVGWLADSTLVARKLRDVPLVLVASPSYLSNAPPLICPSDLGNHEVFGILPYDEAGRGDGSELPVRLPTLEVRGSGADFVLPQSTRFASNDQNAVIRMAEQGLGIVPTSLALIGEQIESGRLVRVLPDFALEPAPSLYAIYSSKALPPPKVKAFADFITRINSEIPVL</sequence>
<comment type="caution">
    <text evidence="6">The sequence shown here is derived from an EMBL/GenBank/DDBJ whole genome shotgun (WGS) entry which is preliminary data.</text>
</comment>
<evidence type="ECO:0000313" key="6">
    <source>
        <dbReference type="EMBL" id="MBJ6120868.1"/>
    </source>
</evidence>
<keyword evidence="4" id="KW-0804">Transcription</keyword>
<protein>
    <submittedName>
        <fullName evidence="6">LysR family transcriptional regulator</fullName>
    </submittedName>
</protein>
<dbReference type="InterPro" id="IPR036388">
    <property type="entry name" value="WH-like_DNA-bd_sf"/>
</dbReference>
<dbReference type="InterPro" id="IPR005119">
    <property type="entry name" value="LysR_subst-bd"/>
</dbReference>
<proteinExistence type="inferred from homology"/>
<dbReference type="Gene3D" id="3.40.190.290">
    <property type="match status" value="1"/>
</dbReference>
<dbReference type="Gene3D" id="1.10.10.10">
    <property type="entry name" value="Winged helix-like DNA-binding domain superfamily/Winged helix DNA-binding domain"/>
    <property type="match status" value="1"/>
</dbReference>
<organism evidence="6 7">
    <name type="scientific">Sphingomonas mollis</name>
    <dbReference type="NCBI Taxonomy" id="2795726"/>
    <lineage>
        <taxon>Bacteria</taxon>
        <taxon>Pseudomonadati</taxon>
        <taxon>Pseudomonadota</taxon>
        <taxon>Alphaproteobacteria</taxon>
        <taxon>Sphingomonadales</taxon>
        <taxon>Sphingomonadaceae</taxon>
        <taxon>Sphingomonas</taxon>
    </lineage>
</organism>
<dbReference type="PANTHER" id="PTHR30537">
    <property type="entry name" value="HTH-TYPE TRANSCRIPTIONAL REGULATOR"/>
    <property type="match status" value="1"/>
</dbReference>
<dbReference type="SUPFAM" id="SSF46785">
    <property type="entry name" value="Winged helix' DNA-binding domain"/>
    <property type="match status" value="1"/>
</dbReference>
<evidence type="ECO:0000256" key="3">
    <source>
        <dbReference type="ARBA" id="ARBA00023125"/>
    </source>
</evidence>
<dbReference type="SUPFAM" id="SSF53850">
    <property type="entry name" value="Periplasmic binding protein-like II"/>
    <property type="match status" value="1"/>
</dbReference>
<dbReference type="EMBL" id="JAELXS010000002">
    <property type="protein sequence ID" value="MBJ6120868.1"/>
    <property type="molecule type" value="Genomic_DNA"/>
</dbReference>
<dbReference type="Pfam" id="PF00126">
    <property type="entry name" value="HTH_1"/>
    <property type="match status" value="1"/>
</dbReference>
<comment type="similarity">
    <text evidence="1">Belongs to the LysR transcriptional regulatory family.</text>
</comment>
<evidence type="ECO:0000256" key="1">
    <source>
        <dbReference type="ARBA" id="ARBA00009437"/>
    </source>
</evidence>